<dbReference type="EMBL" id="CP014639">
    <property type="protein sequence ID" value="ANH79097.1"/>
    <property type="molecule type" value="Genomic_DNA"/>
</dbReference>
<keyword evidence="2" id="KW-1185">Reference proteome</keyword>
<protein>
    <submittedName>
        <fullName evidence="1">Uncharacterized protein</fullName>
    </submittedName>
</protein>
<dbReference type="KEGG" id="csaz:Cs308_0927"/>
<organism evidence="1 2">
    <name type="scientific">Candidatus Chlamydia sanziniae</name>
    <dbReference type="NCBI Taxonomy" id="1806891"/>
    <lineage>
        <taxon>Bacteria</taxon>
        <taxon>Pseudomonadati</taxon>
        <taxon>Chlamydiota</taxon>
        <taxon>Chlamydiia</taxon>
        <taxon>Chlamydiales</taxon>
        <taxon>Chlamydiaceae</taxon>
        <taxon>Chlamydia/Chlamydophila group</taxon>
        <taxon>Chlamydia</taxon>
    </lineage>
</organism>
<accession>A0A1A9HWM7</accession>
<name>A0A1A9HWM7_9CHLA</name>
<dbReference type="PATRIC" id="fig|1806891.3.peg.919"/>
<gene>
    <name evidence="1" type="ORF">Cs308_0927</name>
</gene>
<evidence type="ECO:0000313" key="1">
    <source>
        <dbReference type="EMBL" id="ANH79097.1"/>
    </source>
</evidence>
<dbReference type="AlphaFoldDB" id="A0A1A9HWM7"/>
<sequence length="37" mass="4477">MFQTFYSLFFNRGGRHKVNKDFLVIDKVLPEDLLKLF</sequence>
<evidence type="ECO:0000313" key="2">
    <source>
        <dbReference type="Proteomes" id="UP000078162"/>
    </source>
</evidence>
<dbReference type="Proteomes" id="UP000078162">
    <property type="component" value="Chromosome"/>
</dbReference>
<proteinExistence type="predicted"/>
<reference evidence="1 2" key="1">
    <citation type="submission" date="2016-03" db="EMBL/GenBank/DDBJ databases">
        <title>Culture-independent genomics supports pathogen discovery for uncultivable bacteria within the genus Chlamydia.</title>
        <authorList>
            <person name="Taylor-Brown A."/>
            <person name="Bachmann N.L."/>
            <person name="Borel N."/>
            <person name="Polkinghorne A."/>
        </authorList>
    </citation>
    <scope>NUCLEOTIDE SEQUENCE [LARGE SCALE GENOMIC DNA]</scope>
    <source>
        <strain evidence="1 2">2742-308</strain>
    </source>
</reference>